<dbReference type="AlphaFoldDB" id="A0A7R7ICF0"/>
<dbReference type="GO" id="GO:0046872">
    <property type="term" value="F:metal ion binding"/>
    <property type="evidence" value="ECO:0007669"/>
    <property type="project" value="UniProtKB-KW"/>
</dbReference>
<dbReference type="Gene3D" id="3.50.50.60">
    <property type="entry name" value="FAD/NAD(P)-binding domain"/>
    <property type="match status" value="1"/>
</dbReference>
<evidence type="ECO:0000256" key="4">
    <source>
        <dbReference type="ARBA" id="ARBA00022630"/>
    </source>
</evidence>
<keyword evidence="4" id="KW-0285">Flavoprotein</keyword>
<evidence type="ECO:0000256" key="1">
    <source>
        <dbReference type="ARBA" id="ARBA00001917"/>
    </source>
</evidence>
<proteinExistence type="inferred from homology"/>
<dbReference type="GO" id="GO:0051536">
    <property type="term" value="F:iron-sulfur cluster binding"/>
    <property type="evidence" value="ECO:0007669"/>
    <property type="project" value="UniProtKB-KW"/>
</dbReference>
<keyword evidence="7" id="KW-0560">Oxidoreductase</keyword>
<dbReference type="GO" id="GO:0016491">
    <property type="term" value="F:oxidoreductase activity"/>
    <property type="evidence" value="ECO:0007669"/>
    <property type="project" value="UniProtKB-KW"/>
</dbReference>
<dbReference type="Gene3D" id="3.40.50.720">
    <property type="entry name" value="NAD(P)-binding Rossmann-like Domain"/>
    <property type="match status" value="1"/>
</dbReference>
<evidence type="ECO:0000313" key="13">
    <source>
        <dbReference type="Proteomes" id="UP000595897"/>
    </source>
</evidence>
<sequence length="646" mass="70556">MNYKSLFTPFKIGTMEVKNRIVMSPMGTNSARIDGTIAEDEIAYFEERAKGGTGMIIMGCQFLNPDLAQGSLEGVLQNTYVIPQLTTVVEACHRWGAKICCQISCGTGRNAFPNMYGEAPFSSSDTPSTYNPNMKCRPLSKEQIKDIMKQFKNSAKIAKDAGYDSIEVHAHAGYLVDQFMSSIWNTRTDEYGGSLENRMRFACEIVESIKSAVGKDIPVIFRIALDHLFEGGRTLEESMEIIKILEAAGVDALDIDAGCYERIDYIFPTAYLGDACMEYVCEEARKHVNIPIMNSGNHTPETAVRLIESGNADFVMFGRQLIADPETANKLMNEHAEDVRPCIRCNEECVGRIITRLSKISCAVNVQVCEEARFKIEEAKSKKNVVVVGGGPAGLEAARVAALEGHKVILFEKEGVVGGQLSAAATPKFKDQLKKLVKWYQVQLEKLGVDVRLNTAVDMNNPALEEADNIIVATGAKPIEVNIKGIDGSNVLNVIDAHKHKERIKGDHVVICGGGLSGCDSALELALEEGKKVTIVEMAEGIAKDVMYINLTSILVKIKEAGINVFTSSKVSEINEQGVVIEKADGTKENIAADTVITAFGMKKDSDLADKIREKYYNKTRIVGDSEKVGKVATAVRSGFYAGLSL</sequence>
<dbReference type="InterPro" id="IPR036188">
    <property type="entry name" value="FAD/NAD-bd_sf"/>
</dbReference>
<evidence type="ECO:0000256" key="2">
    <source>
        <dbReference type="ARBA" id="ARBA00001966"/>
    </source>
</evidence>
<dbReference type="SUPFAM" id="SSF51971">
    <property type="entry name" value="Nucleotide-binding domain"/>
    <property type="match status" value="1"/>
</dbReference>
<dbReference type="InterPro" id="IPR001155">
    <property type="entry name" value="OxRdtase_FMN_N"/>
</dbReference>
<dbReference type="RefSeq" id="WP_271715056.1">
    <property type="nucleotide sequence ID" value="NZ_AP024169.1"/>
</dbReference>
<dbReference type="Gene3D" id="3.20.20.70">
    <property type="entry name" value="Aldolase class I"/>
    <property type="match status" value="1"/>
</dbReference>
<dbReference type="InterPro" id="IPR051793">
    <property type="entry name" value="NADH:flavin_oxidoreductase"/>
</dbReference>
<dbReference type="KEGG" id="ahb:bsdtb5_10910"/>
<dbReference type="GO" id="GO:0010181">
    <property type="term" value="F:FMN binding"/>
    <property type="evidence" value="ECO:0007669"/>
    <property type="project" value="InterPro"/>
</dbReference>
<comment type="cofactor">
    <cofactor evidence="1">
        <name>FMN</name>
        <dbReference type="ChEBI" id="CHEBI:58210"/>
    </cofactor>
</comment>
<keyword evidence="5" id="KW-0288">FMN</keyword>
<dbReference type="Pfam" id="PF07992">
    <property type="entry name" value="Pyr_redox_2"/>
    <property type="match status" value="1"/>
</dbReference>
<name>A0A7R7ICF0_9FIRM</name>
<evidence type="ECO:0000259" key="11">
    <source>
        <dbReference type="Pfam" id="PF07992"/>
    </source>
</evidence>
<dbReference type="PANTHER" id="PTHR42917">
    <property type="entry name" value="2,4-DIENOYL-COA REDUCTASE"/>
    <property type="match status" value="1"/>
</dbReference>
<protein>
    <submittedName>
        <fullName evidence="12">2-enoate reductase</fullName>
    </submittedName>
</protein>
<evidence type="ECO:0000256" key="8">
    <source>
        <dbReference type="ARBA" id="ARBA00023004"/>
    </source>
</evidence>
<evidence type="ECO:0000256" key="3">
    <source>
        <dbReference type="ARBA" id="ARBA00011048"/>
    </source>
</evidence>
<dbReference type="InterPro" id="IPR023753">
    <property type="entry name" value="FAD/NAD-binding_dom"/>
</dbReference>
<feature type="domain" description="FAD/NAD(P)-binding" evidence="11">
    <location>
        <begin position="384"/>
        <end position="623"/>
    </location>
</feature>
<dbReference type="Pfam" id="PF00724">
    <property type="entry name" value="Oxidored_FMN"/>
    <property type="match status" value="1"/>
</dbReference>
<dbReference type="EMBL" id="AP024169">
    <property type="protein sequence ID" value="BCN29796.1"/>
    <property type="molecule type" value="Genomic_DNA"/>
</dbReference>
<organism evidence="12 13">
    <name type="scientific">Anaeromicropila herbilytica</name>
    <dbReference type="NCBI Taxonomy" id="2785025"/>
    <lineage>
        <taxon>Bacteria</taxon>
        <taxon>Bacillati</taxon>
        <taxon>Bacillota</taxon>
        <taxon>Clostridia</taxon>
        <taxon>Lachnospirales</taxon>
        <taxon>Lachnospiraceae</taxon>
        <taxon>Anaeromicropila</taxon>
    </lineage>
</organism>
<keyword evidence="13" id="KW-1185">Reference proteome</keyword>
<evidence type="ECO:0000256" key="7">
    <source>
        <dbReference type="ARBA" id="ARBA00023002"/>
    </source>
</evidence>
<keyword evidence="6" id="KW-0479">Metal-binding</keyword>
<keyword evidence="8" id="KW-0408">Iron</keyword>
<evidence type="ECO:0000313" key="12">
    <source>
        <dbReference type="EMBL" id="BCN29796.1"/>
    </source>
</evidence>
<dbReference type="CDD" id="cd02803">
    <property type="entry name" value="OYE_like_FMN_family"/>
    <property type="match status" value="1"/>
</dbReference>
<dbReference type="Proteomes" id="UP000595897">
    <property type="component" value="Chromosome"/>
</dbReference>
<reference evidence="12 13" key="1">
    <citation type="submission" date="2020-11" db="EMBL/GenBank/DDBJ databases">
        <title>Draft genome sequencing of a Lachnospiraceae strain isolated from anoxic soil subjected to BSD treatment.</title>
        <authorList>
            <person name="Uek A."/>
            <person name="Tonouchi A."/>
        </authorList>
    </citation>
    <scope>NUCLEOTIDE SEQUENCE [LARGE SCALE GENOMIC DNA]</scope>
    <source>
        <strain evidence="12 13">TB5</strain>
    </source>
</reference>
<comment type="cofactor">
    <cofactor evidence="2">
        <name>[4Fe-4S] cluster</name>
        <dbReference type="ChEBI" id="CHEBI:49883"/>
    </cofactor>
</comment>
<gene>
    <name evidence="12" type="primary">fldZ_1</name>
    <name evidence="12" type="ORF">bsdtb5_10910</name>
</gene>
<dbReference type="PANTHER" id="PTHR42917:SF2">
    <property type="entry name" value="2,4-DIENOYL-COA REDUCTASE [(2E)-ENOYL-COA-PRODUCING]"/>
    <property type="match status" value="1"/>
</dbReference>
<evidence type="ECO:0000259" key="10">
    <source>
        <dbReference type="Pfam" id="PF00724"/>
    </source>
</evidence>
<dbReference type="PRINTS" id="PR00368">
    <property type="entry name" value="FADPNR"/>
</dbReference>
<dbReference type="SUPFAM" id="SSF51395">
    <property type="entry name" value="FMN-linked oxidoreductases"/>
    <property type="match status" value="1"/>
</dbReference>
<keyword evidence="9" id="KW-0411">Iron-sulfur</keyword>
<comment type="similarity">
    <text evidence="3">In the N-terminal section; belongs to the NADH:flavin oxidoreductase/NADH oxidase family.</text>
</comment>
<evidence type="ECO:0000256" key="6">
    <source>
        <dbReference type="ARBA" id="ARBA00022723"/>
    </source>
</evidence>
<evidence type="ECO:0000256" key="9">
    <source>
        <dbReference type="ARBA" id="ARBA00023014"/>
    </source>
</evidence>
<dbReference type="PRINTS" id="PR00469">
    <property type="entry name" value="PNDRDTASEII"/>
</dbReference>
<dbReference type="InterPro" id="IPR013785">
    <property type="entry name" value="Aldolase_TIM"/>
</dbReference>
<accession>A0A7R7ICF0</accession>
<feature type="domain" description="NADH:flavin oxidoreductase/NADH oxidase N-terminal" evidence="10">
    <location>
        <begin position="5"/>
        <end position="334"/>
    </location>
</feature>
<evidence type="ECO:0000256" key="5">
    <source>
        <dbReference type="ARBA" id="ARBA00022643"/>
    </source>
</evidence>